<dbReference type="GO" id="GO:0008999">
    <property type="term" value="F:protein-N-terminal-alanine acetyltransferase activity"/>
    <property type="evidence" value="ECO:0007669"/>
    <property type="project" value="TreeGrafter"/>
</dbReference>
<feature type="domain" description="N-acetyltransferase" evidence="1">
    <location>
        <begin position="140"/>
        <end position="278"/>
    </location>
</feature>
<dbReference type="InterPro" id="IPR000182">
    <property type="entry name" value="GNAT_dom"/>
</dbReference>
<evidence type="ECO:0000259" key="1">
    <source>
        <dbReference type="PROSITE" id="PS51186"/>
    </source>
</evidence>
<dbReference type="Pfam" id="PF00583">
    <property type="entry name" value="Acetyltransf_1"/>
    <property type="match status" value="2"/>
</dbReference>
<feature type="domain" description="N-acetyltransferase" evidence="1">
    <location>
        <begin position="1"/>
        <end position="141"/>
    </location>
</feature>
<dbReference type="OrthoDB" id="7163760at2"/>
<name>A0A1G9XXY2_9BACL</name>
<dbReference type="STRING" id="459525.SAMN04488137_3078"/>
<dbReference type="PROSITE" id="PS51186">
    <property type="entry name" value="GNAT"/>
    <property type="match status" value="2"/>
</dbReference>
<evidence type="ECO:0000313" key="3">
    <source>
        <dbReference type="Proteomes" id="UP000199544"/>
    </source>
</evidence>
<keyword evidence="3" id="KW-1185">Reference proteome</keyword>
<accession>A0A1G9XXY2</accession>
<keyword evidence="2" id="KW-0687">Ribonucleoprotein</keyword>
<dbReference type="PANTHER" id="PTHR43617">
    <property type="entry name" value="L-AMINO ACID N-ACETYLTRANSFERASE"/>
    <property type="match status" value="1"/>
</dbReference>
<dbReference type="PANTHER" id="PTHR43617:SF20">
    <property type="entry name" value="N-ALPHA-ACETYLTRANSFERASE RIMI"/>
    <property type="match status" value="1"/>
</dbReference>
<dbReference type="RefSeq" id="WP_090235749.1">
    <property type="nucleotide sequence ID" value="NZ_FNHW01000001.1"/>
</dbReference>
<dbReference type="Proteomes" id="UP000199544">
    <property type="component" value="Unassembled WGS sequence"/>
</dbReference>
<dbReference type="CDD" id="cd04301">
    <property type="entry name" value="NAT_SF"/>
    <property type="match status" value="2"/>
</dbReference>
<protein>
    <submittedName>
        <fullName evidence="2">Ribosomal protein S18 acetylase RimI</fullName>
    </submittedName>
</protein>
<proteinExistence type="predicted"/>
<dbReference type="SUPFAM" id="SSF55729">
    <property type="entry name" value="Acyl-CoA N-acyltransferases (Nat)"/>
    <property type="match status" value="2"/>
</dbReference>
<dbReference type="InterPro" id="IPR016181">
    <property type="entry name" value="Acyl_CoA_acyltransferase"/>
</dbReference>
<dbReference type="AlphaFoldDB" id="A0A1G9XXY2"/>
<reference evidence="3" key="1">
    <citation type="submission" date="2016-10" db="EMBL/GenBank/DDBJ databases">
        <authorList>
            <person name="Varghese N."/>
            <person name="Submissions S."/>
        </authorList>
    </citation>
    <scope>NUCLEOTIDE SEQUENCE [LARGE SCALE GENOMIC DNA]</scope>
    <source>
        <strain evidence="3">CGMCC 1.6854</strain>
    </source>
</reference>
<dbReference type="InterPro" id="IPR050276">
    <property type="entry name" value="MshD_Acetyltransferase"/>
</dbReference>
<organism evidence="2 3">
    <name type="scientific">Fictibacillus solisalsi</name>
    <dbReference type="NCBI Taxonomy" id="459525"/>
    <lineage>
        <taxon>Bacteria</taxon>
        <taxon>Bacillati</taxon>
        <taxon>Bacillota</taxon>
        <taxon>Bacilli</taxon>
        <taxon>Bacillales</taxon>
        <taxon>Fictibacillaceae</taxon>
        <taxon>Fictibacillus</taxon>
    </lineage>
</organism>
<dbReference type="GO" id="GO:0005840">
    <property type="term" value="C:ribosome"/>
    <property type="evidence" value="ECO:0007669"/>
    <property type="project" value="UniProtKB-KW"/>
</dbReference>
<dbReference type="EMBL" id="FNHW01000001">
    <property type="protein sequence ID" value="SDN01639.1"/>
    <property type="molecule type" value="Genomic_DNA"/>
</dbReference>
<sequence>MELQQKLSEIKKLQQQCEAEENLQLKLNWDMLERRDGNRKEDFFHYEEGELCAFLGIYGFGSKAELCGMVLPAYRRKGIFTKLLRGAIEVAAQEYDEILLNTPANSTSGHAFLKQVPCAYAFSEHQMKRQGKAVEGSRDISLRPTRTSDFEFEMQLDVECFGFSLSKAREYNQRIKNEKGHDRYVIEKNGKAVGKVRVAAAAGEAWIYGFAVSPAEQGKGIGRSVLNSLISLEQSKGHSLFLEVETQNAHALKLYESCGFTSYNMQDYYRLSLQNMNG</sequence>
<evidence type="ECO:0000313" key="2">
    <source>
        <dbReference type="EMBL" id="SDN01639.1"/>
    </source>
</evidence>
<gene>
    <name evidence="2" type="ORF">SAMN04488137_3078</name>
</gene>
<dbReference type="Gene3D" id="3.40.630.30">
    <property type="match status" value="2"/>
</dbReference>
<keyword evidence="2" id="KW-0689">Ribosomal protein</keyword>